<sequence>MIAASDAYFSLPAAQEGIVPGAGNLRLGRLAGGRISRQVVLWGRCVRATEPDARFLFDDVVEPEEVDGAVQTALERLDSPAVITNRRMVKLAEEPPEAFRQYMAEFALQQSLRLYSADVIGKVGRFSAASAAGGESRA</sequence>
<dbReference type="EMBL" id="BAAAQN010000034">
    <property type="protein sequence ID" value="GAA2042948.1"/>
    <property type="molecule type" value="Genomic_DNA"/>
</dbReference>
<accession>A0ABP5GE40</accession>
<dbReference type="Proteomes" id="UP001500751">
    <property type="component" value="Unassembled WGS sequence"/>
</dbReference>
<evidence type="ECO:0008006" key="3">
    <source>
        <dbReference type="Google" id="ProtNLM"/>
    </source>
</evidence>
<protein>
    <recommendedName>
        <fullName evidence="3">Enoyl-CoA hydratase</fullName>
    </recommendedName>
</protein>
<reference evidence="2" key="1">
    <citation type="journal article" date="2019" name="Int. J. Syst. Evol. Microbiol.">
        <title>The Global Catalogue of Microorganisms (GCM) 10K type strain sequencing project: providing services to taxonomists for standard genome sequencing and annotation.</title>
        <authorList>
            <consortium name="The Broad Institute Genomics Platform"/>
            <consortium name="The Broad Institute Genome Sequencing Center for Infectious Disease"/>
            <person name="Wu L."/>
            <person name="Ma J."/>
        </authorList>
    </citation>
    <scope>NUCLEOTIDE SEQUENCE [LARGE SCALE GENOMIC DNA]</scope>
    <source>
        <strain evidence="2">JCM 16014</strain>
    </source>
</reference>
<proteinExistence type="predicted"/>
<gene>
    <name evidence="1" type="ORF">GCM10009839_52440</name>
</gene>
<comment type="caution">
    <text evidence="1">The sequence shown here is derived from an EMBL/GenBank/DDBJ whole genome shotgun (WGS) entry which is preliminary data.</text>
</comment>
<evidence type="ECO:0000313" key="1">
    <source>
        <dbReference type="EMBL" id="GAA2042948.1"/>
    </source>
</evidence>
<keyword evidence="2" id="KW-1185">Reference proteome</keyword>
<name>A0ABP5GE40_9ACTN</name>
<organism evidence="1 2">
    <name type="scientific">Catenulispora yoronensis</name>
    <dbReference type="NCBI Taxonomy" id="450799"/>
    <lineage>
        <taxon>Bacteria</taxon>
        <taxon>Bacillati</taxon>
        <taxon>Actinomycetota</taxon>
        <taxon>Actinomycetes</taxon>
        <taxon>Catenulisporales</taxon>
        <taxon>Catenulisporaceae</taxon>
        <taxon>Catenulispora</taxon>
    </lineage>
</organism>
<dbReference type="SUPFAM" id="SSF52096">
    <property type="entry name" value="ClpP/crotonase"/>
    <property type="match status" value="1"/>
</dbReference>
<evidence type="ECO:0000313" key="2">
    <source>
        <dbReference type="Proteomes" id="UP001500751"/>
    </source>
</evidence>
<dbReference type="InterPro" id="IPR029045">
    <property type="entry name" value="ClpP/crotonase-like_dom_sf"/>
</dbReference>
<dbReference type="Gene3D" id="3.90.226.10">
    <property type="entry name" value="2-enoyl-CoA Hydratase, Chain A, domain 1"/>
    <property type="match status" value="1"/>
</dbReference>